<keyword evidence="2" id="KW-1133">Transmembrane helix</keyword>
<evidence type="ECO:0000313" key="3">
    <source>
        <dbReference type="EMBL" id="MCD1294017.1"/>
    </source>
</evidence>
<name>A0AAP2RD05_9EURY</name>
<reference evidence="3 4" key="1">
    <citation type="submission" date="2017-11" db="EMBL/GenBank/DDBJ databases">
        <title>Isolation and Characterization of Family Methanocellaceae Species from Potential Methane Hydrate Area Offshore Southwestern Taiwan.</title>
        <authorList>
            <person name="Zhang W.-L."/>
            <person name="Chen W.-C."/>
            <person name="Lai M.-C."/>
            <person name="Chen S.-C."/>
        </authorList>
    </citation>
    <scope>NUCLEOTIDE SEQUENCE [LARGE SCALE GENOMIC DNA]</scope>
    <source>
        <strain evidence="3 4">CWC-04</strain>
    </source>
</reference>
<evidence type="ECO:0008006" key="5">
    <source>
        <dbReference type="Google" id="ProtNLM"/>
    </source>
</evidence>
<dbReference type="PANTHER" id="PTHR47197">
    <property type="entry name" value="PROTEIN NIRF"/>
    <property type="match status" value="1"/>
</dbReference>
<dbReference type="Pfam" id="PF10282">
    <property type="entry name" value="Lactonase"/>
    <property type="match status" value="1"/>
</dbReference>
<dbReference type="PANTHER" id="PTHR47197:SF3">
    <property type="entry name" value="DIHYDRO-HEME D1 DEHYDROGENASE"/>
    <property type="match status" value="1"/>
</dbReference>
<gene>
    <name evidence="3" type="ORF">CUJ83_03285</name>
</gene>
<dbReference type="Gene3D" id="2.130.10.10">
    <property type="entry name" value="YVTN repeat-like/Quinoprotein amine dehydrogenase"/>
    <property type="match status" value="3"/>
</dbReference>
<dbReference type="SUPFAM" id="SSF50969">
    <property type="entry name" value="YVTN repeat-like/Quinoprotein amine dehydrogenase"/>
    <property type="match status" value="1"/>
</dbReference>
<comment type="caution">
    <text evidence="3">The sequence shown here is derived from an EMBL/GenBank/DDBJ whole genome shotgun (WGS) entry which is preliminary data.</text>
</comment>
<organism evidence="3 4">
    <name type="scientific">Methanooceanicella nereidis</name>
    <dbReference type="NCBI Taxonomy" id="2052831"/>
    <lineage>
        <taxon>Archaea</taxon>
        <taxon>Methanobacteriati</taxon>
        <taxon>Methanobacteriota</taxon>
        <taxon>Stenosarchaea group</taxon>
        <taxon>Methanomicrobia</taxon>
        <taxon>Methanocellales</taxon>
        <taxon>Methanocellaceae</taxon>
        <taxon>Methanooceanicella</taxon>
    </lineage>
</organism>
<accession>A0AAP2RD05</accession>
<evidence type="ECO:0000256" key="1">
    <source>
        <dbReference type="SAM" id="MobiDB-lite"/>
    </source>
</evidence>
<dbReference type="InterPro" id="IPR015943">
    <property type="entry name" value="WD40/YVTN_repeat-like_dom_sf"/>
</dbReference>
<feature type="compositionally biased region" description="Low complexity" evidence="1">
    <location>
        <begin position="555"/>
        <end position="566"/>
    </location>
</feature>
<proteinExistence type="predicted"/>
<keyword evidence="2" id="KW-0472">Membrane</keyword>
<evidence type="ECO:0000256" key="2">
    <source>
        <dbReference type="SAM" id="Phobius"/>
    </source>
</evidence>
<dbReference type="InterPro" id="IPR019405">
    <property type="entry name" value="Lactonase_7-beta_prop"/>
</dbReference>
<protein>
    <recommendedName>
        <fullName evidence="5">40-residue YVTN family beta-propeller repeat-containing protein</fullName>
    </recommendedName>
</protein>
<keyword evidence="4" id="KW-1185">Reference proteome</keyword>
<sequence length="594" mass="63908">MPGGYMRLVESYRYLTLSLKNLAIVTAVLFLLCQCIAVSSASDGFFIDTLPVNPAYTVTPTPIPFMMPGIIGDITLNNTTAYPGGAISILADGSFSTYSPLLYVANNNSISVIDTVNNEVIDTIDMGPVYIWSVAVSPDYTRLFVIYFELPYFNWGYHGYYTYIDTIDLRTKQVISSTRDINYGLQGGVNKMLLSKDGKSLYILLEDKQSGFLVEYDPYGNHFTRQLSLAYLYYNPGSQPVDMVLSHDGSRLYIADFWQNSVICVLTSTFKLDDSIPLSNGIIRFNLTGKGVSPKFVYPNGVAVSPDNSRVYVSNEVADVAVECKLSEHNYYYSSDYITVYEMFDIATKLAVSQDGGRLYVLEPGSRAVRGFDTVSKSEIRSYGTGKYPSDLAISPDGKRLYVSNSGSDTVTAIEIPAMTHSPGSPISVGYQPRSMAMGPVPSGPIFINKSSPKSPVISLPVAIKPVAGIAIYNITVSVSPTSSASPSGTPAIVIGPDMFKENAEIPIDTGIVDISGYHDQTALPTPIVPGTPSITPVPSPVTDASAVQGSTILPSSSPDTTGTPAPTATPGLNVIICIAALLFVTLLAAREKT</sequence>
<feature type="region of interest" description="Disordered" evidence="1">
    <location>
        <begin position="540"/>
        <end position="566"/>
    </location>
</feature>
<keyword evidence="2" id="KW-0812">Transmembrane</keyword>
<dbReference type="InterPro" id="IPR051200">
    <property type="entry name" value="Host-pathogen_enzymatic-act"/>
</dbReference>
<dbReference type="InterPro" id="IPR011044">
    <property type="entry name" value="Quino_amine_DH_bsu"/>
</dbReference>
<evidence type="ECO:0000313" key="4">
    <source>
        <dbReference type="Proteomes" id="UP001320159"/>
    </source>
</evidence>
<feature type="transmembrane region" description="Helical" evidence="2">
    <location>
        <begin position="572"/>
        <end position="590"/>
    </location>
</feature>
<dbReference type="EMBL" id="PGCK01000002">
    <property type="protein sequence ID" value="MCD1294017.1"/>
    <property type="molecule type" value="Genomic_DNA"/>
</dbReference>
<dbReference type="Proteomes" id="UP001320159">
    <property type="component" value="Unassembled WGS sequence"/>
</dbReference>
<dbReference type="AlphaFoldDB" id="A0AAP2RD05"/>